<dbReference type="OrthoDB" id="440553at2759"/>
<evidence type="ECO:0000256" key="1">
    <source>
        <dbReference type="SAM" id="SignalP"/>
    </source>
</evidence>
<feature type="chain" id="PRO_5020432822" description="Secreted protein" evidence="1">
    <location>
        <begin position="18"/>
        <end position="74"/>
    </location>
</feature>
<gene>
    <name evidence="2" type="ORF">CTA1_5425</name>
</gene>
<sequence>MSVFLSILEAAAVVVTSLVSIRDIFHCFKLRDWVVTSCLLTYDGNVVPSRCRHVLHRMQRGIVHGSAASRLESS</sequence>
<comment type="caution">
    <text evidence="2">The sequence shown here is derived from an EMBL/GenBank/DDBJ whole genome shotgun (WGS) entry which is preliminary data.</text>
</comment>
<reference evidence="2 3" key="1">
    <citation type="journal article" date="2019" name="PLoS ONE">
        <title>Comparative genome analysis indicates high evolutionary potential of pathogenicity genes in Colletotrichum tanaceti.</title>
        <authorList>
            <person name="Lelwala R.V."/>
            <person name="Korhonen P.K."/>
            <person name="Young N.D."/>
            <person name="Scott J.B."/>
            <person name="Ades P.A."/>
            <person name="Gasser R.B."/>
            <person name="Taylor P.W.J."/>
        </authorList>
    </citation>
    <scope>NUCLEOTIDE SEQUENCE [LARGE SCALE GENOMIC DNA]</scope>
    <source>
        <strain evidence="2">BRIP57314</strain>
    </source>
</reference>
<keyword evidence="1" id="KW-0732">Signal</keyword>
<accession>A0A4V6DF98</accession>
<evidence type="ECO:0008006" key="4">
    <source>
        <dbReference type="Google" id="ProtNLM"/>
    </source>
</evidence>
<dbReference type="Proteomes" id="UP000310108">
    <property type="component" value="Unassembled WGS sequence"/>
</dbReference>
<evidence type="ECO:0000313" key="2">
    <source>
        <dbReference type="EMBL" id="TKW48376.1"/>
    </source>
</evidence>
<dbReference type="AlphaFoldDB" id="A0A4V6DF98"/>
<keyword evidence="3" id="KW-1185">Reference proteome</keyword>
<name>A0A4V6DF98_9PEZI</name>
<proteinExistence type="predicted"/>
<feature type="signal peptide" evidence="1">
    <location>
        <begin position="1"/>
        <end position="17"/>
    </location>
</feature>
<evidence type="ECO:0000313" key="3">
    <source>
        <dbReference type="Proteomes" id="UP000310108"/>
    </source>
</evidence>
<protein>
    <recommendedName>
        <fullName evidence="4">Secreted protein</fullName>
    </recommendedName>
</protein>
<dbReference type="EMBL" id="PJEX01001093">
    <property type="protein sequence ID" value="TKW48376.1"/>
    <property type="molecule type" value="Genomic_DNA"/>
</dbReference>
<organism evidence="2 3">
    <name type="scientific">Colletotrichum tanaceti</name>
    <dbReference type="NCBI Taxonomy" id="1306861"/>
    <lineage>
        <taxon>Eukaryota</taxon>
        <taxon>Fungi</taxon>
        <taxon>Dikarya</taxon>
        <taxon>Ascomycota</taxon>
        <taxon>Pezizomycotina</taxon>
        <taxon>Sordariomycetes</taxon>
        <taxon>Hypocreomycetidae</taxon>
        <taxon>Glomerellales</taxon>
        <taxon>Glomerellaceae</taxon>
        <taxon>Colletotrichum</taxon>
        <taxon>Colletotrichum destructivum species complex</taxon>
    </lineage>
</organism>